<evidence type="ECO:0000313" key="2">
    <source>
        <dbReference type="EMBL" id="MDT0309902.1"/>
    </source>
</evidence>
<keyword evidence="3" id="KW-1185">Reference proteome</keyword>
<dbReference type="RefSeq" id="WP_311632870.1">
    <property type="nucleotide sequence ID" value="NZ_JAVREN010000049.1"/>
</dbReference>
<dbReference type="EMBL" id="JAVREN010000049">
    <property type="protein sequence ID" value="MDT0309902.1"/>
    <property type="molecule type" value="Genomic_DNA"/>
</dbReference>
<comment type="caution">
    <text evidence="2">The sequence shown here is derived from an EMBL/GenBank/DDBJ whole genome shotgun (WGS) entry which is preliminary data.</text>
</comment>
<gene>
    <name evidence="2" type="ORF">RM780_23530</name>
</gene>
<feature type="compositionally biased region" description="Gly residues" evidence="1">
    <location>
        <begin position="246"/>
        <end position="257"/>
    </location>
</feature>
<name>A0ABU2LE78_9ACTN</name>
<protein>
    <submittedName>
        <fullName evidence="2">Uncharacterized protein</fullName>
    </submittedName>
</protein>
<feature type="compositionally biased region" description="Low complexity" evidence="1">
    <location>
        <begin position="233"/>
        <end position="245"/>
    </location>
</feature>
<accession>A0ABU2LE78</accession>
<dbReference type="Proteomes" id="UP001183388">
    <property type="component" value="Unassembled WGS sequence"/>
</dbReference>
<organism evidence="2 3">
    <name type="scientific">Streptomyces boetiae</name>
    <dbReference type="NCBI Taxonomy" id="3075541"/>
    <lineage>
        <taxon>Bacteria</taxon>
        <taxon>Bacillati</taxon>
        <taxon>Actinomycetota</taxon>
        <taxon>Actinomycetes</taxon>
        <taxon>Kitasatosporales</taxon>
        <taxon>Streptomycetaceae</taxon>
        <taxon>Streptomyces</taxon>
    </lineage>
</organism>
<sequence>MAPSTRHLTARESAAAVAVIPDAAGFALMRRYASFRHTDHAGYLRRTERLLRALAGRHGHTSVALFDPLGYAEYCEREGLDPDTAASRARYTARLASRGATVPYAGESLDLLLPALLAEHARRETWEAGTDLLAAAGACPDCGAPASRCAFHRAAGLLADVLAPAAPGEHHLVGTVLAETGPLTAAVRARCSEDGRLDLEEPAALTLCTVLAVGLATGAPAGLVLRSGDEEAPAGSGPESAPPGREAGGGAFPGGGPAGPPGPSGRGEEVRGWRLEGGRLRGLSEAEVFAAYCTDPLTGDPVPPEHGVLHRAAPDLPRPSCP</sequence>
<evidence type="ECO:0000313" key="3">
    <source>
        <dbReference type="Proteomes" id="UP001183388"/>
    </source>
</evidence>
<feature type="region of interest" description="Disordered" evidence="1">
    <location>
        <begin position="295"/>
        <end position="322"/>
    </location>
</feature>
<reference evidence="3" key="1">
    <citation type="submission" date="2023-07" db="EMBL/GenBank/DDBJ databases">
        <title>30 novel species of actinomycetes from the DSMZ collection.</title>
        <authorList>
            <person name="Nouioui I."/>
        </authorList>
    </citation>
    <scope>NUCLEOTIDE SEQUENCE [LARGE SCALE GENOMIC DNA]</scope>
    <source>
        <strain evidence="3">DSM 44917</strain>
    </source>
</reference>
<proteinExistence type="predicted"/>
<evidence type="ECO:0000256" key="1">
    <source>
        <dbReference type="SAM" id="MobiDB-lite"/>
    </source>
</evidence>
<feature type="region of interest" description="Disordered" evidence="1">
    <location>
        <begin position="227"/>
        <end position="273"/>
    </location>
</feature>